<dbReference type="GO" id="GO:0055037">
    <property type="term" value="C:recycling endosome"/>
    <property type="evidence" value="ECO:0007669"/>
    <property type="project" value="UniProtKB-SubCell"/>
</dbReference>
<evidence type="ECO:0000256" key="14">
    <source>
        <dbReference type="ARBA" id="ARBA00023136"/>
    </source>
</evidence>
<organism evidence="19 20">
    <name type="scientific">Cymbomonas tetramitiformis</name>
    <dbReference type="NCBI Taxonomy" id="36881"/>
    <lineage>
        <taxon>Eukaryota</taxon>
        <taxon>Viridiplantae</taxon>
        <taxon>Chlorophyta</taxon>
        <taxon>Pyramimonadophyceae</taxon>
        <taxon>Pyramimonadales</taxon>
        <taxon>Pyramimonadaceae</taxon>
        <taxon>Cymbomonas</taxon>
    </lineage>
</organism>
<keyword evidence="10" id="KW-0967">Endosome</keyword>
<comment type="similarity">
    <text evidence="8">Belongs to the TMEM134/TMEM230 family.</text>
</comment>
<reference evidence="19 20" key="1">
    <citation type="journal article" date="2015" name="Genome Biol. Evol.">
        <title>Comparative Genomics of a Bacterivorous Green Alga Reveals Evolutionary Causalities and Consequences of Phago-Mixotrophic Mode of Nutrition.</title>
        <authorList>
            <person name="Burns J.A."/>
            <person name="Paasch A."/>
            <person name="Narechania A."/>
            <person name="Kim E."/>
        </authorList>
    </citation>
    <scope>NUCLEOTIDE SEQUENCE [LARGE SCALE GENOMIC DNA]</scope>
    <source>
        <strain evidence="19 20">PLY_AMNH</strain>
    </source>
</reference>
<evidence type="ECO:0000256" key="6">
    <source>
        <dbReference type="ARBA" id="ARBA00004601"/>
    </source>
</evidence>
<evidence type="ECO:0000256" key="4">
    <source>
        <dbReference type="ARBA" id="ARBA00004412"/>
    </source>
</evidence>
<gene>
    <name evidence="19" type="ORF">CYMTET_8861</name>
</gene>
<evidence type="ECO:0000313" key="19">
    <source>
        <dbReference type="EMBL" id="KAK3283440.1"/>
    </source>
</evidence>
<evidence type="ECO:0000256" key="16">
    <source>
        <dbReference type="ARBA" id="ARBA00024003"/>
    </source>
</evidence>
<dbReference type="InterPro" id="IPR044234">
    <property type="entry name" value="TMEM230"/>
</dbReference>
<dbReference type="GO" id="GO:0005794">
    <property type="term" value="C:Golgi apparatus"/>
    <property type="evidence" value="ECO:0007669"/>
    <property type="project" value="UniProtKB-SubCell"/>
</dbReference>
<keyword evidence="20" id="KW-1185">Reference proteome</keyword>
<dbReference type="PANTHER" id="PTHR15664">
    <property type="entry name" value="C20ORF30 PROTEIN"/>
    <property type="match status" value="1"/>
</dbReference>
<evidence type="ECO:0000256" key="12">
    <source>
        <dbReference type="ARBA" id="ARBA00023018"/>
    </source>
</evidence>
<comment type="subcellular location">
    <subcellularLocation>
        <location evidence="5">Cytoplasmic vesicle</location>
        <location evidence="5">Autophagosome</location>
    </subcellularLocation>
    <subcellularLocation>
        <location evidence="3">Cytoplasmic vesicle</location>
        <location evidence="3">Secretory vesicle</location>
        <location evidence="3">Synaptic vesicle</location>
    </subcellularLocation>
    <subcellularLocation>
        <location evidence="4">Early endosome</location>
    </subcellularLocation>
    <subcellularLocation>
        <location evidence="6">Golgi apparatus</location>
        <location evidence="6">trans-Golgi network</location>
    </subcellularLocation>
    <subcellularLocation>
        <location evidence="7">Late endosome</location>
    </subcellularLocation>
    <subcellularLocation>
        <location evidence="1">Membrane</location>
        <topology evidence="1">Multi-pass membrane protein</topology>
    </subcellularLocation>
    <subcellularLocation>
        <location evidence="2">Recycling endosome</location>
    </subcellularLocation>
</comment>
<dbReference type="GO" id="GO:0005770">
    <property type="term" value="C:late endosome"/>
    <property type="evidence" value="ECO:0007669"/>
    <property type="project" value="UniProtKB-SubCell"/>
</dbReference>
<evidence type="ECO:0000256" key="3">
    <source>
        <dbReference type="ARBA" id="ARBA00004234"/>
    </source>
</evidence>
<feature type="transmembrane region" description="Helical" evidence="18">
    <location>
        <begin position="41"/>
        <end position="61"/>
    </location>
</feature>
<keyword evidence="12" id="KW-0770">Synapse</keyword>
<evidence type="ECO:0000256" key="8">
    <source>
        <dbReference type="ARBA" id="ARBA00007743"/>
    </source>
</evidence>
<dbReference type="InterPro" id="IPR008590">
    <property type="entry name" value="TMEM_230/134"/>
</dbReference>
<dbReference type="GO" id="GO:0005776">
    <property type="term" value="C:autophagosome"/>
    <property type="evidence" value="ECO:0007669"/>
    <property type="project" value="UniProtKB-SubCell"/>
</dbReference>
<dbReference type="Pfam" id="PF05915">
    <property type="entry name" value="TMEM_230_134"/>
    <property type="match status" value="1"/>
</dbReference>
<accession>A0AAE0GSL2</accession>
<dbReference type="EMBL" id="LGRX02002779">
    <property type="protein sequence ID" value="KAK3283440.1"/>
    <property type="molecule type" value="Genomic_DNA"/>
</dbReference>
<evidence type="ECO:0000313" key="20">
    <source>
        <dbReference type="Proteomes" id="UP001190700"/>
    </source>
</evidence>
<keyword evidence="13" id="KW-0333">Golgi apparatus</keyword>
<keyword evidence="9 18" id="KW-0812">Transmembrane</keyword>
<dbReference type="Proteomes" id="UP001190700">
    <property type="component" value="Unassembled WGS sequence"/>
</dbReference>
<sequence>MRERGKYDRLSQSDFTTHTEHWDPDPYKRISIHHGFPVKPVLLAVFLLSMGVLLLSLGILMHNGHIRNGGDVTKGYGLIFLGCLTFLPGFYESRIAYYTWRGTPGYSYNMIPNM</sequence>
<evidence type="ECO:0000256" key="13">
    <source>
        <dbReference type="ARBA" id="ARBA00023034"/>
    </source>
</evidence>
<comment type="caution">
    <text evidence="19">The sequence shown here is derived from an EMBL/GenBank/DDBJ whole genome shotgun (WGS) entry which is preliminary data.</text>
</comment>
<evidence type="ECO:0000256" key="1">
    <source>
        <dbReference type="ARBA" id="ARBA00004141"/>
    </source>
</evidence>
<keyword evidence="11 18" id="KW-1133">Transmembrane helix</keyword>
<dbReference type="GO" id="GO:0005769">
    <property type="term" value="C:early endosome"/>
    <property type="evidence" value="ECO:0007669"/>
    <property type="project" value="UniProtKB-SubCell"/>
</dbReference>
<name>A0AAE0GSL2_9CHLO</name>
<feature type="transmembrane region" description="Helical" evidence="18">
    <location>
        <begin position="73"/>
        <end position="91"/>
    </location>
</feature>
<evidence type="ECO:0000256" key="5">
    <source>
        <dbReference type="ARBA" id="ARBA00004419"/>
    </source>
</evidence>
<evidence type="ECO:0000256" key="2">
    <source>
        <dbReference type="ARBA" id="ARBA00004172"/>
    </source>
</evidence>
<dbReference type="GO" id="GO:0016020">
    <property type="term" value="C:membrane"/>
    <property type="evidence" value="ECO:0007669"/>
    <property type="project" value="UniProtKB-SubCell"/>
</dbReference>
<dbReference type="AlphaFoldDB" id="A0AAE0GSL2"/>
<evidence type="ECO:0000256" key="15">
    <source>
        <dbReference type="ARBA" id="ARBA00023329"/>
    </source>
</evidence>
<dbReference type="PANTHER" id="PTHR15664:SF6">
    <property type="entry name" value="TRANSMEMBRANE PROTEIN 230"/>
    <property type="match status" value="1"/>
</dbReference>
<comment type="function">
    <text evidence="16">Involved in trafficking and recycling of synaptic vesicles.</text>
</comment>
<evidence type="ECO:0000256" key="9">
    <source>
        <dbReference type="ARBA" id="ARBA00022692"/>
    </source>
</evidence>
<evidence type="ECO:0000256" key="7">
    <source>
        <dbReference type="ARBA" id="ARBA00004603"/>
    </source>
</evidence>
<keyword evidence="14 18" id="KW-0472">Membrane</keyword>
<evidence type="ECO:0000256" key="10">
    <source>
        <dbReference type="ARBA" id="ARBA00022753"/>
    </source>
</evidence>
<evidence type="ECO:0000256" key="11">
    <source>
        <dbReference type="ARBA" id="ARBA00022989"/>
    </source>
</evidence>
<evidence type="ECO:0000256" key="18">
    <source>
        <dbReference type="SAM" id="Phobius"/>
    </source>
</evidence>
<evidence type="ECO:0000256" key="17">
    <source>
        <dbReference type="ARBA" id="ARBA00024088"/>
    </source>
</evidence>
<protein>
    <recommendedName>
        <fullName evidence="17">Transmembrane protein 230</fullName>
    </recommendedName>
</protein>
<proteinExistence type="inferred from homology"/>
<keyword evidence="15" id="KW-0968">Cytoplasmic vesicle</keyword>